<feature type="compositionally biased region" description="Polar residues" evidence="1">
    <location>
        <begin position="732"/>
        <end position="748"/>
    </location>
</feature>
<dbReference type="Gene3D" id="2.60.40.2440">
    <property type="entry name" value="Carbohydrate binding type-21 domain"/>
    <property type="match status" value="1"/>
</dbReference>
<protein>
    <recommendedName>
        <fullName evidence="2">CBM21 domain-containing protein</fullName>
    </recommendedName>
</protein>
<evidence type="ECO:0000256" key="1">
    <source>
        <dbReference type="SAM" id="MobiDB-lite"/>
    </source>
</evidence>
<dbReference type="Proteomes" id="UP000001628">
    <property type="component" value="Unassembled WGS sequence"/>
</dbReference>
<feature type="compositionally biased region" description="Low complexity" evidence="1">
    <location>
        <begin position="476"/>
        <end position="489"/>
    </location>
</feature>
<feature type="compositionally biased region" description="Polar residues" evidence="1">
    <location>
        <begin position="34"/>
        <end position="43"/>
    </location>
</feature>
<dbReference type="OrthoDB" id="1881at2759"/>
<dbReference type="OMA" id="TYSKAVH"/>
<keyword evidence="4" id="KW-1185">Reference proteome</keyword>
<dbReference type="STRING" id="502780.C1GIP7"/>
<dbReference type="PROSITE" id="PS51159">
    <property type="entry name" value="CBM21"/>
    <property type="match status" value="1"/>
</dbReference>
<feature type="region of interest" description="Disordered" evidence="1">
    <location>
        <begin position="672"/>
        <end position="775"/>
    </location>
</feature>
<dbReference type="AlphaFoldDB" id="C1GIP7"/>
<feature type="compositionally biased region" description="Polar residues" evidence="1">
    <location>
        <begin position="66"/>
        <end position="75"/>
    </location>
</feature>
<feature type="region of interest" description="Disordered" evidence="1">
    <location>
        <begin position="564"/>
        <end position="648"/>
    </location>
</feature>
<feature type="compositionally biased region" description="Basic and acidic residues" evidence="1">
    <location>
        <begin position="604"/>
        <end position="616"/>
    </location>
</feature>
<feature type="compositionally biased region" description="Basic and acidic residues" evidence="1">
    <location>
        <begin position="513"/>
        <end position="533"/>
    </location>
</feature>
<evidence type="ECO:0000313" key="3">
    <source>
        <dbReference type="EMBL" id="EEH42313.2"/>
    </source>
</evidence>
<dbReference type="PANTHER" id="PTHR12307:SF36">
    <property type="entry name" value="GLYCOGEN-BINDING SUBUNIT 76A"/>
    <property type="match status" value="1"/>
</dbReference>
<dbReference type="eggNOG" id="KOG3986">
    <property type="taxonomic scope" value="Eukaryota"/>
</dbReference>
<evidence type="ECO:0000313" key="4">
    <source>
        <dbReference type="Proteomes" id="UP000001628"/>
    </source>
</evidence>
<dbReference type="InterPro" id="IPR005036">
    <property type="entry name" value="CBM21_dom"/>
</dbReference>
<dbReference type="RefSeq" id="XP_010762426.1">
    <property type="nucleotide sequence ID" value="XM_010764124.1"/>
</dbReference>
<feature type="compositionally biased region" description="Low complexity" evidence="1">
    <location>
        <begin position="756"/>
        <end position="775"/>
    </location>
</feature>
<evidence type="ECO:0000259" key="2">
    <source>
        <dbReference type="PROSITE" id="PS51159"/>
    </source>
</evidence>
<sequence length="793" mass="86525">MPYTAPAPLLTAQLHPHLASAGPLATTRRHGRQNSEPAMNSSGSPPPLQRAHSSSSYIYRHRRSLVVSQNTSSSGELGIESKDGRRNSPSPTNTPHAALWKSPSGAMIPTGVVISPPDSKSNSSDDEETTTPGSQRLILADFEAAIMSIDQISLQTPTKKRGPVKPSPKIQRTPSPLDLSLALAAEVKGPRVKAHLEEDDLSIPGLNTPNGVIHAHSSEIATHTPEDSDRGEDEMELALKPSMVRKKSGELVRPALRPKRRPSSAPGTPMFSKAVHFDSQLEHIRHFLQVDKPLAVSAGSSPIETYDGDNEFPFGNSDDRPSQPNLFEWDARIANFPVDQEARKHMPVRLERIFLSPGNKCLVGVVAVANISFQKHVVARFTSDYWKTTSEVIAEYNNDVRRKEANDGYDRFNFSIHLADMGNLETKRMFICIRYNVNGLEFWDNNNTMNYHVDFCKNPKQRNKGTQAGNSPGPRPTSTLPRSRPSDPLASRSRSVPPFPGDFGKSPPSPALPDRRLELEKPPAKPPPCKDDCFLETPIRRSSTASQTFGNRYDFGASLSAAMQPGSVDQTRRGKRSDQAVKYMPESTSTTSITNNAPAVSKPEGGKPARPDEKFEPTAATSPGASSKLSTSSPGPMKPTDIVSGQPYHQSPMYKELVDKYCFYGSSKTGSLSTTHFSRRHHHQSATRNATTPGNNDCVSSYSTITPSSKDKPLSADYKPSTATATATTTTNPDNNNRSTTKHTSLIRSQGGAGLTTTSPSSSPPSNYSTHPPYHHQSMQKTFFSESLTLTFI</sequence>
<feature type="region of interest" description="Disordered" evidence="1">
    <location>
        <begin position="21"/>
        <end position="133"/>
    </location>
</feature>
<feature type="compositionally biased region" description="Polar residues" evidence="1">
    <location>
        <begin position="686"/>
        <end position="708"/>
    </location>
</feature>
<dbReference type="GO" id="GO:2001069">
    <property type="term" value="F:glycogen binding"/>
    <property type="evidence" value="ECO:0007669"/>
    <property type="project" value="TreeGrafter"/>
</dbReference>
<feature type="compositionally biased region" description="Low complexity" evidence="1">
    <location>
        <begin position="722"/>
        <end position="731"/>
    </location>
</feature>
<feature type="compositionally biased region" description="Polar residues" evidence="1">
    <location>
        <begin position="586"/>
        <end position="598"/>
    </location>
</feature>
<feature type="compositionally biased region" description="Basic and acidic residues" evidence="1">
    <location>
        <begin position="570"/>
        <end position="579"/>
    </location>
</feature>
<feature type="domain" description="CBM21" evidence="2">
    <location>
        <begin position="340"/>
        <end position="454"/>
    </location>
</feature>
<organism evidence="3 4">
    <name type="scientific">Paracoccidioides brasiliensis (strain Pb18)</name>
    <dbReference type="NCBI Taxonomy" id="502780"/>
    <lineage>
        <taxon>Eukaryota</taxon>
        <taxon>Fungi</taxon>
        <taxon>Dikarya</taxon>
        <taxon>Ascomycota</taxon>
        <taxon>Pezizomycotina</taxon>
        <taxon>Eurotiomycetes</taxon>
        <taxon>Eurotiomycetidae</taxon>
        <taxon>Onygenales</taxon>
        <taxon>Ajellomycetaceae</taxon>
        <taxon>Paracoccidioides</taxon>
    </lineage>
</organism>
<gene>
    <name evidence="3" type="ORF">PADG_07133</name>
</gene>
<dbReference type="GO" id="GO:0000164">
    <property type="term" value="C:protein phosphatase type 1 complex"/>
    <property type="evidence" value="ECO:0007669"/>
    <property type="project" value="TreeGrafter"/>
</dbReference>
<accession>C1GIP7</accession>
<dbReference type="VEuPathDB" id="FungiDB:PADG_07133"/>
<dbReference type="PANTHER" id="PTHR12307">
    <property type="entry name" value="PROTEIN PHOSPHATASE 1 REGULATORY SUBUNIT"/>
    <property type="match status" value="1"/>
</dbReference>
<feature type="compositionally biased region" description="Polar residues" evidence="1">
    <location>
        <begin position="619"/>
        <end position="634"/>
    </location>
</feature>
<dbReference type="Pfam" id="PF03370">
    <property type="entry name" value="CBM_21"/>
    <property type="match status" value="1"/>
</dbReference>
<dbReference type="GO" id="GO:0005979">
    <property type="term" value="P:regulation of glycogen biosynthetic process"/>
    <property type="evidence" value="ECO:0007669"/>
    <property type="project" value="TreeGrafter"/>
</dbReference>
<dbReference type="GeneID" id="22585694"/>
<proteinExistence type="predicted"/>
<dbReference type="GO" id="GO:0008157">
    <property type="term" value="F:protein phosphatase 1 binding"/>
    <property type="evidence" value="ECO:0007669"/>
    <property type="project" value="TreeGrafter"/>
</dbReference>
<dbReference type="EMBL" id="KN275966">
    <property type="protein sequence ID" value="EEH42313.2"/>
    <property type="molecule type" value="Genomic_DNA"/>
</dbReference>
<feature type="region of interest" description="Disordered" evidence="1">
    <location>
        <begin position="458"/>
        <end position="535"/>
    </location>
</feature>
<dbReference type="HOGENOM" id="CLU_012287_1_0_1"/>
<reference evidence="3 4" key="1">
    <citation type="journal article" date="2011" name="PLoS Genet.">
        <title>Comparative genomic analysis of human fungal pathogens causing paracoccidioidomycosis.</title>
        <authorList>
            <person name="Desjardins C.A."/>
            <person name="Champion M.D."/>
            <person name="Holder J.W."/>
            <person name="Muszewska A."/>
            <person name="Goldberg J."/>
            <person name="Bailao A.M."/>
            <person name="Brigido M.M."/>
            <person name="Ferreira M.E."/>
            <person name="Garcia A.M."/>
            <person name="Grynberg M."/>
            <person name="Gujja S."/>
            <person name="Heiman D.I."/>
            <person name="Henn M.R."/>
            <person name="Kodira C.D."/>
            <person name="Leon-Narvaez H."/>
            <person name="Longo L.V."/>
            <person name="Ma L.J."/>
            <person name="Malavazi I."/>
            <person name="Matsuo A.L."/>
            <person name="Morais F.V."/>
            <person name="Pereira M."/>
            <person name="Rodriguez-Brito S."/>
            <person name="Sakthikumar S."/>
            <person name="Salem-Izacc S.M."/>
            <person name="Sykes S.M."/>
            <person name="Teixeira M.M."/>
            <person name="Vallejo M.C."/>
            <person name="Walter M.E."/>
            <person name="Yandava C."/>
            <person name="Young S."/>
            <person name="Zeng Q."/>
            <person name="Zucker J."/>
            <person name="Felipe M.S."/>
            <person name="Goldman G.H."/>
            <person name="Haas B.J."/>
            <person name="McEwen J.G."/>
            <person name="Nino-Vega G."/>
            <person name="Puccia R."/>
            <person name="San-Blas G."/>
            <person name="Soares C.M."/>
            <person name="Birren B.W."/>
            <person name="Cuomo C.A."/>
        </authorList>
    </citation>
    <scope>NUCLEOTIDE SEQUENCE [LARGE SCALE GENOMIC DNA]</scope>
    <source>
        <strain evidence="3 4">Pb18</strain>
    </source>
</reference>
<dbReference type="KEGG" id="pbn:PADG_07133"/>
<dbReference type="InParanoid" id="C1GIP7"/>
<dbReference type="InterPro" id="IPR050782">
    <property type="entry name" value="PP1_regulatory_subunit_3"/>
</dbReference>
<name>C1GIP7_PARBD</name>
<dbReference type="InterPro" id="IPR038175">
    <property type="entry name" value="CBM21_dom_sf"/>
</dbReference>